<gene>
    <name evidence="3" type="primary">mceA</name>
    <name evidence="3" type="ORF">GOAMR_12_00140</name>
</gene>
<dbReference type="PANTHER" id="PTHR33371:SF19">
    <property type="entry name" value="MCE-FAMILY PROTEIN MCE4A"/>
    <property type="match status" value="1"/>
</dbReference>
<dbReference type="EMBL" id="BAED01000012">
    <property type="protein sequence ID" value="GAB04088.1"/>
    <property type="molecule type" value="Genomic_DNA"/>
</dbReference>
<evidence type="ECO:0000313" key="4">
    <source>
        <dbReference type="Proteomes" id="UP000006023"/>
    </source>
</evidence>
<dbReference type="GO" id="GO:0051701">
    <property type="term" value="P:biological process involved in interaction with host"/>
    <property type="evidence" value="ECO:0007669"/>
    <property type="project" value="TreeGrafter"/>
</dbReference>
<dbReference type="Pfam" id="PF11887">
    <property type="entry name" value="Mce4_CUP1"/>
    <property type="match status" value="1"/>
</dbReference>
<dbReference type="STRING" id="1075090.GOAMR_12_00140"/>
<dbReference type="PANTHER" id="PTHR33371">
    <property type="entry name" value="INTERMEMBRANE PHOSPHOLIPID TRANSPORT SYSTEM BINDING PROTEIN MLAD-RELATED"/>
    <property type="match status" value="1"/>
</dbReference>
<dbReference type="InterPro" id="IPR024516">
    <property type="entry name" value="Mce_C"/>
</dbReference>
<evidence type="ECO:0000313" key="3">
    <source>
        <dbReference type="EMBL" id="GAB04088.1"/>
    </source>
</evidence>
<feature type="domain" description="Mce/MlaD" evidence="1">
    <location>
        <begin position="41"/>
        <end position="117"/>
    </location>
</feature>
<keyword evidence="4" id="KW-1185">Reference proteome</keyword>
<dbReference type="GO" id="GO:0005576">
    <property type="term" value="C:extracellular region"/>
    <property type="evidence" value="ECO:0007669"/>
    <property type="project" value="TreeGrafter"/>
</dbReference>
<comment type="caution">
    <text evidence="3">The sequence shown here is derived from an EMBL/GenBank/DDBJ whole genome shotgun (WGS) entry which is preliminary data.</text>
</comment>
<name>G7GKG3_9ACTN</name>
<dbReference type="InterPro" id="IPR052336">
    <property type="entry name" value="MlaD_Phospholipid_Transporter"/>
</dbReference>
<proteinExistence type="predicted"/>
<evidence type="ECO:0000259" key="2">
    <source>
        <dbReference type="Pfam" id="PF11887"/>
    </source>
</evidence>
<dbReference type="eggNOG" id="COG1463">
    <property type="taxonomic scope" value="Bacteria"/>
</dbReference>
<organism evidence="3 4">
    <name type="scientific">Gordonia amarae NBRC 15530</name>
    <dbReference type="NCBI Taxonomy" id="1075090"/>
    <lineage>
        <taxon>Bacteria</taxon>
        <taxon>Bacillati</taxon>
        <taxon>Actinomycetota</taxon>
        <taxon>Actinomycetes</taxon>
        <taxon>Mycobacteriales</taxon>
        <taxon>Gordoniaceae</taxon>
        <taxon>Gordonia</taxon>
    </lineage>
</organism>
<accession>G7GKG3</accession>
<evidence type="ECO:0000259" key="1">
    <source>
        <dbReference type="Pfam" id="PF02470"/>
    </source>
</evidence>
<dbReference type="Proteomes" id="UP000006023">
    <property type="component" value="Unassembled WGS sequence"/>
</dbReference>
<reference evidence="3 4" key="1">
    <citation type="submission" date="2011-11" db="EMBL/GenBank/DDBJ databases">
        <title>Whole genome shotgun sequence of Gordonia amarae NBRC 15530.</title>
        <authorList>
            <person name="Takarada H."/>
            <person name="Hosoyama A."/>
            <person name="Tsuchikane K."/>
            <person name="Katsumata H."/>
            <person name="Yamazaki S."/>
            <person name="Fujita N."/>
        </authorList>
    </citation>
    <scope>NUCLEOTIDE SEQUENCE [LARGE SCALE GENOMIC DNA]</scope>
    <source>
        <strain evidence="3 4">NBRC 15530</strain>
    </source>
</reference>
<dbReference type="InterPro" id="IPR005693">
    <property type="entry name" value="Mce"/>
</dbReference>
<dbReference type="Pfam" id="PF02470">
    <property type="entry name" value="MlaD"/>
    <property type="match status" value="1"/>
</dbReference>
<feature type="domain" description="Mammalian cell entry C-terminal" evidence="2">
    <location>
        <begin position="125"/>
        <end position="342"/>
    </location>
</feature>
<sequence length="394" mass="42086">MSRKQERSTAVRRTAALIMVGGLTALIVGAAGQFVGMFDSTEQVTLHSPRAGLVMSPEAKVKLRGVTVGHVKSVSEHNGQAVLKLEMDADQMSSIPANVKAEIKSNTIFGAKAVNLSVPEDGAQGRLRRGQVIGADHVVVELNTVYQQLVNVLAELQPDKLNATLGAVDTALSGRGDKVGASLVQLTSLLGKTNKHLPELNRMFTEAATVTNVYADVTNDLMRTVDNFTVIGNTLVDNSANLDALLINATGMANTVNGVVAPSVNTLIRSLTDLNPVARLLGYQSPGIKCFITTAASAGELAKPYMGADKKSPYLKLDASIMPGKDPYEYPYDLPEVRGDGPPTCETGLSNPSSTEHMKFYVSDNANYPYQPRTKPKADSTKLFQLMFGEPPRG</sequence>
<protein>
    <submittedName>
        <fullName evidence="3">Mce family protein</fullName>
    </submittedName>
</protein>
<dbReference type="InterPro" id="IPR003399">
    <property type="entry name" value="Mce/MlaD"/>
</dbReference>
<dbReference type="AlphaFoldDB" id="G7GKG3"/>
<dbReference type="NCBIfam" id="TIGR00996">
    <property type="entry name" value="Mtu_fam_mce"/>
    <property type="match status" value="1"/>
</dbReference>